<dbReference type="KEGG" id="psez:HME7025_01932"/>
<gene>
    <name evidence="2" type="ORF">HME7025_01932</name>
</gene>
<dbReference type="PANTHER" id="PTHR43798">
    <property type="entry name" value="MONOACYLGLYCEROL LIPASE"/>
    <property type="match status" value="1"/>
</dbReference>
<accession>A0A2S2DWV6</accession>
<protein>
    <recommendedName>
        <fullName evidence="1">AB hydrolase-1 domain-containing protein</fullName>
    </recommendedName>
</protein>
<evidence type="ECO:0000259" key="1">
    <source>
        <dbReference type="Pfam" id="PF00561"/>
    </source>
</evidence>
<dbReference type="PANTHER" id="PTHR43798:SF33">
    <property type="entry name" value="HYDROLASE, PUTATIVE (AFU_ORTHOLOGUE AFUA_2G14860)-RELATED"/>
    <property type="match status" value="1"/>
</dbReference>
<proteinExistence type="predicted"/>
<organism evidence="2 3">
    <name type="scientific">Aquirufa nivalisilvae</name>
    <dbReference type="NCBI Taxonomy" id="2516557"/>
    <lineage>
        <taxon>Bacteria</taxon>
        <taxon>Pseudomonadati</taxon>
        <taxon>Bacteroidota</taxon>
        <taxon>Cytophagia</taxon>
        <taxon>Cytophagales</taxon>
        <taxon>Flectobacillaceae</taxon>
        <taxon>Aquirufa</taxon>
    </lineage>
</organism>
<evidence type="ECO:0000313" key="2">
    <source>
        <dbReference type="EMBL" id="AWL09782.1"/>
    </source>
</evidence>
<dbReference type="SUPFAM" id="SSF53474">
    <property type="entry name" value="alpha/beta-Hydrolases"/>
    <property type="match status" value="1"/>
</dbReference>
<dbReference type="Gene3D" id="3.40.50.1820">
    <property type="entry name" value="alpha/beta hydrolase"/>
    <property type="match status" value="1"/>
</dbReference>
<dbReference type="RefSeq" id="WP_109323443.1">
    <property type="nucleotide sequence ID" value="NZ_CP029346.1"/>
</dbReference>
<dbReference type="InterPro" id="IPR000073">
    <property type="entry name" value="AB_hydrolase_1"/>
</dbReference>
<feature type="domain" description="AB hydrolase-1" evidence="1">
    <location>
        <begin position="4"/>
        <end position="223"/>
    </location>
</feature>
<dbReference type="Pfam" id="PF00561">
    <property type="entry name" value="Abhydrolase_1"/>
    <property type="match status" value="1"/>
</dbReference>
<dbReference type="GO" id="GO:0016020">
    <property type="term" value="C:membrane"/>
    <property type="evidence" value="ECO:0007669"/>
    <property type="project" value="TreeGrafter"/>
</dbReference>
<dbReference type="Proteomes" id="UP000245468">
    <property type="component" value="Chromosome"/>
</dbReference>
<dbReference type="InterPro" id="IPR029058">
    <property type="entry name" value="AB_hydrolase_fold"/>
</dbReference>
<reference evidence="3" key="1">
    <citation type="submission" date="2018-05" db="EMBL/GenBank/DDBJ databases">
        <title>Pseudarcicella sp. HME7025 Genome sequencing and assembly.</title>
        <authorList>
            <person name="Kim H."/>
            <person name="Kang H."/>
            <person name="Joh K."/>
        </authorList>
    </citation>
    <scope>NUCLEOTIDE SEQUENCE [LARGE SCALE GENOMIC DNA]</scope>
    <source>
        <strain evidence="3">HME7025</strain>
    </source>
</reference>
<dbReference type="EMBL" id="CP029346">
    <property type="protein sequence ID" value="AWL09782.1"/>
    <property type="molecule type" value="Genomic_DNA"/>
</dbReference>
<dbReference type="PRINTS" id="PR00111">
    <property type="entry name" value="ABHYDROLASE"/>
</dbReference>
<name>A0A2S2DWV6_9BACT</name>
<keyword evidence="3" id="KW-1185">Reference proteome</keyword>
<dbReference type="InterPro" id="IPR050266">
    <property type="entry name" value="AB_hydrolase_sf"/>
</dbReference>
<dbReference type="OrthoDB" id="252464at2"/>
<evidence type="ECO:0000313" key="3">
    <source>
        <dbReference type="Proteomes" id="UP000245468"/>
    </source>
</evidence>
<dbReference type="AlphaFoldDB" id="A0A2S2DWV6"/>
<sequence length="240" mass="26993">MSGIIVCLHGFGEDHRVWDDFIPTYTWPYPVIAPNYAGWEDCLDMSEYAQKIALELPKDQAWYLIGHSMGGYVALALAKEFPEQVKSVVMLNSTAMADSEEKKLNRNKTMEFLQKLGTEAFIGPFVPNLFSKDFVEQHSSIIRKLIERYQHIPASGLVAASKAMRDRPAGLEFLTSTQIPFLFIHGDLDTLVPLEDVEKAVELSSIHQLVRIPNVGHQAAYEAPELVHLAIIKFINSVHV</sequence>